<dbReference type="InParanoid" id="A0A1Y2EL33"/>
<feature type="region of interest" description="Disordered" evidence="1">
    <location>
        <begin position="173"/>
        <end position="248"/>
    </location>
</feature>
<feature type="domain" description="Small ribosomal subunit protein mS35 mitochondrial conserved" evidence="2">
    <location>
        <begin position="81"/>
        <end position="210"/>
    </location>
</feature>
<dbReference type="AlphaFoldDB" id="A0A1Y2EL33"/>
<dbReference type="STRING" id="106004.A0A1Y2EL33"/>
<dbReference type="Proteomes" id="UP000193467">
    <property type="component" value="Unassembled WGS sequence"/>
</dbReference>
<name>A0A1Y2EL33_9BASI</name>
<feature type="region of interest" description="Disordered" evidence="1">
    <location>
        <begin position="1"/>
        <end position="29"/>
    </location>
</feature>
<feature type="compositionally biased region" description="Low complexity" evidence="1">
    <location>
        <begin position="1"/>
        <end position="24"/>
    </location>
</feature>
<dbReference type="OrthoDB" id="283424at2759"/>
<dbReference type="PANTHER" id="PTHR13490">
    <property type="entry name" value="MITOCHONDRIAL 28S RIBOSOMAL PROTEIN S28"/>
    <property type="match status" value="1"/>
</dbReference>
<dbReference type="FunCoup" id="A0A1Y2EL33">
    <property type="interactions" value="29"/>
</dbReference>
<gene>
    <name evidence="3" type="ORF">BCR35DRAFT_307809</name>
</gene>
<evidence type="ECO:0000313" key="4">
    <source>
        <dbReference type="Proteomes" id="UP000193467"/>
    </source>
</evidence>
<dbReference type="GO" id="GO:0032543">
    <property type="term" value="P:mitochondrial translation"/>
    <property type="evidence" value="ECO:0007669"/>
    <property type="project" value="InterPro"/>
</dbReference>
<comment type="caution">
    <text evidence="3">The sequence shown here is derived from an EMBL/GenBank/DDBJ whole genome shotgun (WGS) entry which is preliminary data.</text>
</comment>
<dbReference type="InterPro" id="IPR019349">
    <property type="entry name" value="Ribosomal_mS35_mit"/>
</dbReference>
<keyword evidence="4" id="KW-1185">Reference proteome</keyword>
<protein>
    <submittedName>
        <fullName evidence="3">Mitochondrial ribosomal subunit protein-domain-containing protein</fullName>
    </submittedName>
</protein>
<dbReference type="GO" id="GO:0005763">
    <property type="term" value="C:mitochondrial small ribosomal subunit"/>
    <property type="evidence" value="ECO:0007669"/>
    <property type="project" value="TreeGrafter"/>
</dbReference>
<organism evidence="3 4">
    <name type="scientific">Leucosporidium creatinivorum</name>
    <dbReference type="NCBI Taxonomy" id="106004"/>
    <lineage>
        <taxon>Eukaryota</taxon>
        <taxon>Fungi</taxon>
        <taxon>Dikarya</taxon>
        <taxon>Basidiomycota</taxon>
        <taxon>Pucciniomycotina</taxon>
        <taxon>Microbotryomycetes</taxon>
        <taxon>Leucosporidiales</taxon>
        <taxon>Leucosporidium</taxon>
    </lineage>
</organism>
<dbReference type="EMBL" id="MCGR01000053">
    <property type="protein sequence ID" value="ORY72249.1"/>
    <property type="molecule type" value="Genomic_DNA"/>
</dbReference>
<dbReference type="PANTHER" id="PTHR13490:SF0">
    <property type="entry name" value="SMALL RIBOSOMAL SUBUNIT PROTEIN MS35"/>
    <property type="match status" value="1"/>
</dbReference>
<accession>A0A1Y2EL33</accession>
<dbReference type="InterPro" id="IPR039848">
    <property type="entry name" value="Ribosomal_mS35_mt"/>
</dbReference>
<reference evidence="3 4" key="1">
    <citation type="submission" date="2016-07" db="EMBL/GenBank/DDBJ databases">
        <title>Pervasive Adenine N6-methylation of Active Genes in Fungi.</title>
        <authorList>
            <consortium name="DOE Joint Genome Institute"/>
            <person name="Mondo S.J."/>
            <person name="Dannebaum R.O."/>
            <person name="Kuo R.C."/>
            <person name="Labutti K."/>
            <person name="Haridas S."/>
            <person name="Kuo A."/>
            <person name="Salamov A."/>
            <person name="Ahrendt S.R."/>
            <person name="Lipzen A."/>
            <person name="Sullivan W."/>
            <person name="Andreopoulos W.B."/>
            <person name="Clum A."/>
            <person name="Lindquist E."/>
            <person name="Daum C."/>
            <person name="Ramamoorthy G.K."/>
            <person name="Gryganskyi A."/>
            <person name="Culley D."/>
            <person name="Magnuson J.K."/>
            <person name="James T.Y."/>
            <person name="O'Malley M.A."/>
            <person name="Stajich J.E."/>
            <person name="Spatafora J.W."/>
            <person name="Visel A."/>
            <person name="Grigoriev I.V."/>
        </authorList>
    </citation>
    <scope>NUCLEOTIDE SEQUENCE [LARGE SCALE GENOMIC DNA]</scope>
    <source>
        <strain evidence="3 4">62-1032</strain>
    </source>
</reference>
<evidence type="ECO:0000313" key="3">
    <source>
        <dbReference type="EMBL" id="ORY72249.1"/>
    </source>
</evidence>
<dbReference type="Pfam" id="PF10213">
    <property type="entry name" value="MRP-S28"/>
    <property type="match status" value="1"/>
</dbReference>
<sequence length="248" mass="27619">MASARRLFSSSSALAARPRGPPSRGAKDPLDITNMLAPGQQFDFPLTRPTLLKMEKRRDFLHYLRLEHLQFKDLVAFRQRFLKPLPSQIIKVRHQHYQGEEHPASRKVSIEVSVAKLPLSTDAARHKFKLLAGPRWNSQTDELKIACEMYPSAKMNEKWCSDTLDKLIKEAENTTDPMTDIPLDTRPTLSKLRKSGSKRSSSLKNFPKEWLGASPSPSSPSAPSPSAQDLPSAGVGKQGGAELPTQKP</sequence>
<proteinExistence type="predicted"/>
<evidence type="ECO:0000259" key="2">
    <source>
        <dbReference type="Pfam" id="PF10213"/>
    </source>
</evidence>
<dbReference type="GO" id="GO:0003735">
    <property type="term" value="F:structural constituent of ribosome"/>
    <property type="evidence" value="ECO:0007669"/>
    <property type="project" value="InterPro"/>
</dbReference>
<evidence type="ECO:0000256" key="1">
    <source>
        <dbReference type="SAM" id="MobiDB-lite"/>
    </source>
</evidence>